<dbReference type="Gene3D" id="3.40.1280.10">
    <property type="match status" value="1"/>
</dbReference>
<evidence type="ECO:0000256" key="3">
    <source>
        <dbReference type="ARBA" id="ARBA00022679"/>
    </source>
</evidence>
<gene>
    <name evidence="5" type="ORF">UFOPK3774_00656</name>
</gene>
<dbReference type="CDD" id="cd18095">
    <property type="entry name" value="SpoU-like_rRNA-MTase"/>
    <property type="match status" value="1"/>
</dbReference>
<sequence length="260" mass="27818">MIESLHSPHIGRVKALLSSRGARERRAKHEFVAEGLQSVREALESRTGPQIRTLYATESGMAKLVEDGINLAGVAVEEVTDGVMKAMADTVTPQGILAICTYPSWKMSEIKGKGSVIYLHRIQDPGNAGTIIRTAQALGISAVITSPDSVDLFSPKVIRSAAGSHWHLPLFEDVSLSDLMTAFPDYARYALMGDGDVALSDVADAKSALWIFGNEAQGLKDLSQELASNRVHSVAIPMEGQTESLNLSVAAAIVMYAIGQ</sequence>
<dbReference type="GO" id="GO:0003723">
    <property type="term" value="F:RNA binding"/>
    <property type="evidence" value="ECO:0007669"/>
    <property type="project" value="InterPro"/>
</dbReference>
<dbReference type="GO" id="GO:0006396">
    <property type="term" value="P:RNA processing"/>
    <property type="evidence" value="ECO:0007669"/>
    <property type="project" value="InterPro"/>
</dbReference>
<dbReference type="Pfam" id="PF22435">
    <property type="entry name" value="MRM3-like_sub_bind"/>
    <property type="match status" value="1"/>
</dbReference>
<evidence type="ECO:0000256" key="2">
    <source>
        <dbReference type="ARBA" id="ARBA00022603"/>
    </source>
</evidence>
<accession>A0A6J7JFU9</accession>
<dbReference type="InterPro" id="IPR013123">
    <property type="entry name" value="SpoU_subst-bd"/>
</dbReference>
<dbReference type="InterPro" id="IPR029064">
    <property type="entry name" value="Ribosomal_eL30-like_sf"/>
</dbReference>
<dbReference type="Gene3D" id="3.30.1330.30">
    <property type="match status" value="1"/>
</dbReference>
<keyword evidence="3" id="KW-0808">Transferase</keyword>
<dbReference type="GO" id="GO:0005737">
    <property type="term" value="C:cytoplasm"/>
    <property type="evidence" value="ECO:0007669"/>
    <property type="project" value="UniProtKB-ARBA"/>
</dbReference>
<evidence type="ECO:0000313" key="5">
    <source>
        <dbReference type="EMBL" id="CAB4941142.1"/>
    </source>
</evidence>
<dbReference type="EMBL" id="CAFBNG010000109">
    <property type="protein sequence ID" value="CAB4941142.1"/>
    <property type="molecule type" value="Genomic_DNA"/>
</dbReference>
<dbReference type="GO" id="GO:0032259">
    <property type="term" value="P:methylation"/>
    <property type="evidence" value="ECO:0007669"/>
    <property type="project" value="UniProtKB-KW"/>
</dbReference>
<dbReference type="PANTHER" id="PTHR43191">
    <property type="entry name" value="RRNA METHYLTRANSFERASE 3"/>
    <property type="match status" value="1"/>
</dbReference>
<dbReference type="AlphaFoldDB" id="A0A6J7JFU9"/>
<dbReference type="Pfam" id="PF00588">
    <property type="entry name" value="SpoU_methylase"/>
    <property type="match status" value="1"/>
</dbReference>
<protein>
    <submittedName>
        <fullName evidence="5">Unannotated protein</fullName>
    </submittedName>
</protein>
<dbReference type="InterPro" id="IPR029026">
    <property type="entry name" value="tRNA_m1G_MTases_N"/>
</dbReference>
<evidence type="ECO:0000256" key="1">
    <source>
        <dbReference type="ARBA" id="ARBA00007228"/>
    </source>
</evidence>
<name>A0A6J7JFU9_9ZZZZ</name>
<evidence type="ECO:0000259" key="4">
    <source>
        <dbReference type="SMART" id="SM00967"/>
    </source>
</evidence>
<dbReference type="PANTHER" id="PTHR43191:SF2">
    <property type="entry name" value="RRNA METHYLTRANSFERASE 3, MITOCHONDRIAL"/>
    <property type="match status" value="1"/>
</dbReference>
<dbReference type="InterPro" id="IPR001537">
    <property type="entry name" value="SpoU_MeTrfase"/>
</dbReference>
<dbReference type="GO" id="GO:0008173">
    <property type="term" value="F:RNA methyltransferase activity"/>
    <property type="evidence" value="ECO:0007669"/>
    <property type="project" value="InterPro"/>
</dbReference>
<keyword evidence="2" id="KW-0489">Methyltransferase</keyword>
<dbReference type="InterPro" id="IPR029028">
    <property type="entry name" value="Alpha/beta_knot_MTases"/>
</dbReference>
<dbReference type="SMART" id="SM00967">
    <property type="entry name" value="SpoU_sub_bind"/>
    <property type="match status" value="1"/>
</dbReference>
<organism evidence="5">
    <name type="scientific">freshwater metagenome</name>
    <dbReference type="NCBI Taxonomy" id="449393"/>
    <lineage>
        <taxon>unclassified sequences</taxon>
        <taxon>metagenomes</taxon>
        <taxon>ecological metagenomes</taxon>
    </lineage>
</organism>
<feature type="domain" description="RNA 2-O ribose methyltransferase substrate binding" evidence="4">
    <location>
        <begin position="32"/>
        <end position="106"/>
    </location>
</feature>
<dbReference type="InterPro" id="IPR051259">
    <property type="entry name" value="rRNA_Methyltransferase"/>
</dbReference>
<reference evidence="5" key="1">
    <citation type="submission" date="2020-05" db="EMBL/GenBank/DDBJ databases">
        <authorList>
            <person name="Chiriac C."/>
            <person name="Salcher M."/>
            <person name="Ghai R."/>
            <person name="Kavagutti S V."/>
        </authorList>
    </citation>
    <scope>NUCLEOTIDE SEQUENCE</scope>
</reference>
<comment type="similarity">
    <text evidence="1">Belongs to the class IV-like SAM-binding methyltransferase superfamily. RNA methyltransferase TrmH family.</text>
</comment>
<dbReference type="InterPro" id="IPR053888">
    <property type="entry name" value="MRM3-like_sub_bind"/>
</dbReference>
<proteinExistence type="inferred from homology"/>
<dbReference type="SUPFAM" id="SSF75217">
    <property type="entry name" value="alpha/beta knot"/>
    <property type="match status" value="1"/>
</dbReference>
<dbReference type="SUPFAM" id="SSF55315">
    <property type="entry name" value="L30e-like"/>
    <property type="match status" value="1"/>
</dbReference>